<dbReference type="Proteomes" id="UP000616151">
    <property type="component" value="Unassembled WGS sequence"/>
</dbReference>
<proteinExistence type="predicted"/>
<sequence>MSDRFVVRYNGPSAAKASDWWFDLVRDSPSFYKDKPEATFLADKKEAHDECLARDGEYVALGGGHTRELSEANVVGWTTKSKKRWTEGHTYGGGKQCPHSDYELVPVEIVIKEPTNA</sequence>
<reference evidence="1" key="1">
    <citation type="submission" date="2021-01" db="EMBL/GenBank/DDBJ databases">
        <authorList>
            <person name="Sun Q."/>
        </authorList>
    </citation>
    <scope>NUCLEOTIDE SEQUENCE</scope>
    <source>
        <strain evidence="1">YIM B02566</strain>
    </source>
</reference>
<organism evidence="1 2">
    <name type="scientific">Taklimakanibacter albus</name>
    <dbReference type="NCBI Taxonomy" id="2800327"/>
    <lineage>
        <taxon>Bacteria</taxon>
        <taxon>Pseudomonadati</taxon>
        <taxon>Pseudomonadota</taxon>
        <taxon>Alphaproteobacteria</taxon>
        <taxon>Hyphomicrobiales</taxon>
        <taxon>Aestuariivirgaceae</taxon>
        <taxon>Taklimakanibacter</taxon>
    </lineage>
</organism>
<evidence type="ECO:0000313" key="2">
    <source>
        <dbReference type="Proteomes" id="UP000616151"/>
    </source>
</evidence>
<evidence type="ECO:0000313" key="1">
    <source>
        <dbReference type="EMBL" id="MBK1871551.1"/>
    </source>
</evidence>
<dbReference type="EMBL" id="JAENHL010000009">
    <property type="protein sequence ID" value="MBK1871551.1"/>
    <property type="molecule type" value="Genomic_DNA"/>
</dbReference>
<comment type="caution">
    <text evidence="1">The sequence shown here is derived from an EMBL/GenBank/DDBJ whole genome shotgun (WGS) entry which is preliminary data.</text>
</comment>
<accession>A0ACC5RGA3</accession>
<protein>
    <submittedName>
        <fullName evidence="1">Uncharacterized protein</fullName>
    </submittedName>
</protein>
<gene>
    <name evidence="1" type="ORF">JHL16_34615</name>
</gene>
<keyword evidence="2" id="KW-1185">Reference proteome</keyword>
<name>A0ACC5RGA3_9HYPH</name>